<comment type="cofactor">
    <cofactor evidence="2">
        <name>Mg(2+)</name>
        <dbReference type="ChEBI" id="CHEBI:18420"/>
    </cofactor>
</comment>
<evidence type="ECO:0000313" key="4">
    <source>
        <dbReference type="Proteomes" id="UP001500542"/>
    </source>
</evidence>
<reference evidence="3 4" key="1">
    <citation type="journal article" date="2019" name="Int. J. Syst. Evol. Microbiol.">
        <title>The Global Catalogue of Microorganisms (GCM) 10K type strain sequencing project: providing services to taxonomists for standard genome sequencing and annotation.</title>
        <authorList>
            <consortium name="The Broad Institute Genomics Platform"/>
            <consortium name="The Broad Institute Genome Sequencing Center for Infectious Disease"/>
            <person name="Wu L."/>
            <person name="Ma J."/>
        </authorList>
    </citation>
    <scope>NUCLEOTIDE SEQUENCE [LARGE SCALE GENOMIC DNA]</scope>
    <source>
        <strain evidence="3 4">JCM 10977</strain>
    </source>
</reference>
<sequence length="744" mass="82919">MAQPYQLPDFYVPYPARINPHLEGARAHSKAWAYEFDMIDVPQAGKAIWDERDFDSHDYALLCAYTHPDATGPALDLVTDWYVWVFYFDDHFLELYKKTQDMAGAKAYLDRLPLFMPVEGPITQAPENPVERGLVDLWNRTVPSMSPGWRQRFIGTTEALLAESLWELTNISAGRVANPIEYVEMRRKVGGAPWSANLVEYASNAEVPVEIAGTRAMQVLSDTFSDAVHLRNDLFSYQREVETEGEVNNGVLVVERFLGCSPQEAAEVVNDILTSRLHQFENTAVAEIPPLLAENLVGPQGQLDVLNYVKGLQDWQSGGHEWHLRSSRYMNNGGKAALGGPTGIGTSAARILQSLVATAPYRIRSHTFTPFQPVGPTPLPGFYMPYSAKRSPHLDESRAHLREWAAEMGLLDGAVWDAGYLEANDLPLCAAGIHPDASPEALNLSSDWLAWGTYADDYYPIVFGRTRDLAGAKATTKRLSGLMPIEGAAATAPVTPLERSLADLWVRTAGPMTVDHRRDFKAAVDTMTQSWLWELANQAQNRIPDPVDYIEMRRRTFGSDLTMSLCRIGHGRTVPPEIYRSRPIRAMENAAADYACLLNDVFSYQKEIQFEGEFHNAVMVVQNFLGCDRDKALGLVNDLMTARMQQFEQLVAVDLPTLFTDFGLDEEVRRTLLGYAEELQNWMSGILVWHAGVDRYQEPTLLARAGEPVKKLRLLGGATGFGTSAARLPRPRHLVGASRMDGVS</sequence>
<keyword evidence="2" id="KW-0460">Magnesium</keyword>
<keyword evidence="4" id="KW-1185">Reference proteome</keyword>
<keyword evidence="2" id="KW-0479">Metal-binding</keyword>
<evidence type="ECO:0000256" key="2">
    <source>
        <dbReference type="RuleBase" id="RU366034"/>
    </source>
</evidence>
<dbReference type="SFLD" id="SFLDG01020">
    <property type="entry name" value="Terpene_Cyclase_Like_2"/>
    <property type="match status" value="2"/>
</dbReference>
<dbReference type="InterPro" id="IPR008949">
    <property type="entry name" value="Isoprenoid_synthase_dom_sf"/>
</dbReference>
<protein>
    <recommendedName>
        <fullName evidence="2">Terpene synthase</fullName>
        <ecNumber evidence="2">4.2.3.-</ecNumber>
    </recommendedName>
</protein>
<dbReference type="EC" id="4.2.3.-" evidence="2"/>
<proteinExistence type="inferred from homology"/>
<dbReference type="InterPro" id="IPR034686">
    <property type="entry name" value="Terpene_cyclase-like_2"/>
</dbReference>
<evidence type="ECO:0000313" key="3">
    <source>
        <dbReference type="EMBL" id="GAA0929596.1"/>
    </source>
</evidence>
<accession>A0ABN1PKJ4</accession>
<evidence type="ECO:0000256" key="1">
    <source>
        <dbReference type="ARBA" id="ARBA00023239"/>
    </source>
</evidence>
<comment type="caution">
    <text evidence="3">The sequence shown here is derived from an EMBL/GenBank/DDBJ whole genome shotgun (WGS) entry which is preliminary data.</text>
</comment>
<dbReference type="Proteomes" id="UP001500542">
    <property type="component" value="Unassembled WGS sequence"/>
</dbReference>
<dbReference type="PANTHER" id="PTHR35201">
    <property type="entry name" value="TERPENE SYNTHASE"/>
    <property type="match status" value="1"/>
</dbReference>
<dbReference type="PANTHER" id="PTHR35201:SF4">
    <property type="entry name" value="BETA-PINACENE SYNTHASE-RELATED"/>
    <property type="match status" value="1"/>
</dbReference>
<dbReference type="SUPFAM" id="SSF48576">
    <property type="entry name" value="Terpenoid synthases"/>
    <property type="match status" value="2"/>
</dbReference>
<dbReference type="RefSeq" id="WP_343965644.1">
    <property type="nucleotide sequence ID" value="NZ_BAAAHK010000003.1"/>
</dbReference>
<organism evidence="3 4">
    <name type="scientific">Kribbella koreensis</name>
    <dbReference type="NCBI Taxonomy" id="57909"/>
    <lineage>
        <taxon>Bacteria</taxon>
        <taxon>Bacillati</taxon>
        <taxon>Actinomycetota</taxon>
        <taxon>Actinomycetes</taxon>
        <taxon>Propionibacteriales</taxon>
        <taxon>Kribbellaceae</taxon>
        <taxon>Kribbella</taxon>
    </lineage>
</organism>
<dbReference type="SFLD" id="SFLDS00005">
    <property type="entry name" value="Isoprenoid_Synthase_Type_I"/>
    <property type="match status" value="2"/>
</dbReference>
<dbReference type="Pfam" id="PF19086">
    <property type="entry name" value="Terpene_syn_C_2"/>
    <property type="match status" value="2"/>
</dbReference>
<dbReference type="Gene3D" id="1.10.600.10">
    <property type="entry name" value="Farnesyl Diphosphate Synthase"/>
    <property type="match status" value="2"/>
</dbReference>
<dbReference type="EMBL" id="BAAAHK010000003">
    <property type="protein sequence ID" value="GAA0929596.1"/>
    <property type="molecule type" value="Genomic_DNA"/>
</dbReference>
<keyword evidence="1 2" id="KW-0456">Lyase</keyword>
<gene>
    <name evidence="3" type="ORF">GCM10009554_12080</name>
</gene>
<comment type="similarity">
    <text evidence="2">Belongs to the terpene synthase family.</text>
</comment>
<name>A0ABN1PKJ4_9ACTN</name>